<keyword evidence="1" id="KW-0472">Membrane</keyword>
<dbReference type="InterPro" id="IPR011050">
    <property type="entry name" value="Pectin_lyase_fold/virulence"/>
</dbReference>
<proteinExistence type="predicted"/>
<dbReference type="EMBL" id="LR214951">
    <property type="protein sequence ID" value="VEU59403.1"/>
    <property type="molecule type" value="Genomic_DNA"/>
</dbReference>
<gene>
    <name evidence="3" type="ORF">NCTC10166_00374</name>
</gene>
<keyword evidence="1" id="KW-0812">Transmembrane</keyword>
<feature type="chain" id="PRO_5019236685" evidence="2">
    <location>
        <begin position="29"/>
        <end position="1250"/>
    </location>
</feature>
<accession>A0A449A5H6</accession>
<name>A0A449A5H6_9BACT</name>
<evidence type="ECO:0000313" key="4">
    <source>
        <dbReference type="Proteomes" id="UP000289440"/>
    </source>
</evidence>
<evidence type="ECO:0000256" key="2">
    <source>
        <dbReference type="SAM" id="SignalP"/>
    </source>
</evidence>
<protein>
    <submittedName>
        <fullName evidence="3">Uncharacterized protein</fullName>
    </submittedName>
</protein>
<organism evidence="3 4">
    <name type="scientific">Mesomycoplasma neurolyticum</name>
    <dbReference type="NCBI Taxonomy" id="2120"/>
    <lineage>
        <taxon>Bacteria</taxon>
        <taxon>Bacillati</taxon>
        <taxon>Mycoplasmatota</taxon>
        <taxon>Mycoplasmoidales</taxon>
        <taxon>Metamycoplasmataceae</taxon>
        <taxon>Mesomycoplasma</taxon>
    </lineage>
</organism>
<keyword evidence="1" id="KW-1133">Transmembrane helix</keyword>
<dbReference type="KEGG" id="mnu:NCTC10166_00374"/>
<evidence type="ECO:0000256" key="1">
    <source>
        <dbReference type="SAM" id="Phobius"/>
    </source>
</evidence>
<reference evidence="3 4" key="1">
    <citation type="submission" date="2019-01" db="EMBL/GenBank/DDBJ databases">
        <authorList>
            <consortium name="Pathogen Informatics"/>
        </authorList>
    </citation>
    <scope>NUCLEOTIDE SEQUENCE [LARGE SCALE GENOMIC DNA]</scope>
    <source>
        <strain evidence="3 4">NCTC10166</strain>
    </source>
</reference>
<dbReference type="OrthoDB" id="395733at2"/>
<keyword evidence="2" id="KW-0732">Signal</keyword>
<dbReference type="SUPFAM" id="SSF51126">
    <property type="entry name" value="Pectin lyase-like"/>
    <property type="match status" value="1"/>
</dbReference>
<dbReference type="RefSeq" id="WP_129719796.1">
    <property type="nucleotide sequence ID" value="NZ_LR214951.1"/>
</dbReference>
<feature type="signal peptide" evidence="2">
    <location>
        <begin position="1"/>
        <end position="28"/>
    </location>
</feature>
<dbReference type="Proteomes" id="UP000289440">
    <property type="component" value="Chromosome"/>
</dbReference>
<evidence type="ECO:0000313" key="3">
    <source>
        <dbReference type="EMBL" id="VEU59403.1"/>
    </source>
</evidence>
<keyword evidence="4" id="KW-1185">Reference proteome</keyword>
<sequence length="1250" mass="141077">MKKNKKNVLINSAILLTAATSVVGLAYATNSTKVENKTWNNSNDIKHSTNFRNTMNLSSVTTSDTTTDNFPGSYEWLPTFNLSGKKGNFDDNSRFDKTKPNFYVERSFGVVGFQDFQQIIDFAQSNETIYLNQNVKIHQSILINKNVTISSKDKVHIVRNIEDEAISMFTVKGSATLTFEVNDPEKEAISLNGLGVNLKGRAPLISVERNAKLVAKKGINFYNAKTLNGGPAVFENKGEIIIDGSNIEHNVSSGPTIIKNYDHSTFELKSGIIFNNATMGEAGIFENEGILKISGGLIDFNKSFTTSLIISKNDSQIYLSDGIFRKNLGYNKQLFEMRDNSMLFLEKNAYLVPSKDIDAIVLRDDATIKILDNLNTMNEKWGEQGKIRILVDIINNGNLKPKNLVLLNDFHFWKERIFDYFVFKNFYDDGQIAVLGNQYDNTYKIWPDLNLFKDFREKLNKDFTAAMKENKVVDQEEWVENYIGSWFDGFGATSKLIFSKILQLKPRNWKIDTHDWYESDRNANNKFNELLYYLHGADIEHVFEIAYSEVLKGGKPNISISYHQGHPNGLIGRKLANPYPEVLKWYDISKIRNMLQKHIINQREKYDKGYITSDFLFKKQITSFLVDNELLNVLYKPGGKAPKVENILNETKNFDFFDYSAFWNNDNNTNRTTILNENINNGIFIIKDNNVQKFATLEKAIEAAQNNDTIYLNDNVELEKKITIRKKIKFSSHKKINITRKYDAMSYDMFEISKGGALTVELDNPKNQSITFNGLSIDLASAALISVNSGGEFYAGKGVSFLNAKSTNSDFSVFRNNGKIEINGSQFLNNHARKAAIVNNYQSGTFIFRDGLIANNLAEDIGSLIESYGILKILGGKIMNNDTKKDSLISAYNDFEFNGNIGFNTSTNLTAIHLFNDAKLTILKDAYIDYSFAKHIILENRSSMIIKEHLDRINNQKHILNVILREQSAENLIFEIKNKELDVKKVATEILDKFRFVDDIKSKAVILEAESLVPVFRVASKTFISVMENFVLEHKDAINDLILKADEKGLMDYISKSEVSFRDVYYTVKQFIKYTPYQIWTDKTIEGIKASEKTIEDFANELWTISERAFIFAGLASAMAVGYGVAAFFTAGSTTWSAIGSAIQATTLYIQGGLVRKQYSTLVNMKDWDQIKKISFSQLSGQGAAAIKAVSRSMIVIPKMIAVYRAVKSVGTILSASAAATSWSSPFVAVLFATIDLVISSASFMDGLVY</sequence>
<feature type="transmembrane region" description="Helical" evidence="1">
    <location>
        <begin position="1109"/>
        <end position="1129"/>
    </location>
</feature>
<dbReference type="AlphaFoldDB" id="A0A449A5H6"/>